<protein>
    <recommendedName>
        <fullName evidence="3">DNA ligase (NAD(+))</fullName>
        <ecNumber evidence="3">6.5.1.2</ecNumber>
    </recommendedName>
</protein>
<dbReference type="SUPFAM" id="SSF56091">
    <property type="entry name" value="DNA ligase/mRNA capping enzyme, catalytic domain"/>
    <property type="match status" value="1"/>
</dbReference>
<keyword evidence="15" id="KW-1185">Reference proteome</keyword>
<dbReference type="Pfam" id="PF12826">
    <property type="entry name" value="HHH_2"/>
    <property type="match status" value="1"/>
</dbReference>
<dbReference type="Proteomes" id="UP001497444">
    <property type="component" value="Chromosome 10"/>
</dbReference>
<evidence type="ECO:0000256" key="7">
    <source>
        <dbReference type="ARBA" id="ARBA00022763"/>
    </source>
</evidence>
<dbReference type="NCBIfam" id="NF005932">
    <property type="entry name" value="PRK07956.1"/>
    <property type="match status" value="1"/>
</dbReference>
<dbReference type="Gene3D" id="1.10.150.20">
    <property type="entry name" value="5' to 3' exonuclease, C-terminal subdomain"/>
    <property type="match status" value="2"/>
</dbReference>
<dbReference type="InterPro" id="IPR012340">
    <property type="entry name" value="NA-bd_OB-fold"/>
</dbReference>
<dbReference type="Pfam" id="PF00533">
    <property type="entry name" value="BRCT"/>
    <property type="match status" value="1"/>
</dbReference>
<dbReference type="SUPFAM" id="SSF50249">
    <property type="entry name" value="Nucleic acid-binding proteins"/>
    <property type="match status" value="1"/>
</dbReference>
<dbReference type="PANTHER" id="PTHR23389:SF9">
    <property type="entry name" value="DNA LIGASE"/>
    <property type="match status" value="1"/>
</dbReference>
<accession>A0ABP0VSN3</accession>
<dbReference type="SMART" id="SM00278">
    <property type="entry name" value="HhH1"/>
    <property type="match status" value="2"/>
</dbReference>
<dbReference type="InterPro" id="IPR013839">
    <property type="entry name" value="DNAligase_adenylation"/>
</dbReference>
<dbReference type="SUPFAM" id="SSF52113">
    <property type="entry name" value="BRCT domain"/>
    <property type="match status" value="1"/>
</dbReference>
<sequence length="1069" mass="116716">MQRVLRRVAAGRGRGRGRRFGDDGFFRLAMVSSIHQYCPAPPSLSCPVSQDNTSSIHSLSPYRKFQRTQPHKMASVPSLRVDACLFHPSQRTDQLHSEVNARNPVQINGCFSTKMRSVSAKKTSSDSISVAETHHHSRNVARVSNAAYMDCGSAEEVFATTIPDRVLCEEDESLQMHARNVWEEKTPICATPSALITSAIASQGLFAASYGGSGDLSRTKKLGGQEPSSGSWGAGLMDIKGVEGGFTYWGKHRLNGSGGGGAVRWSPAELSSRMESISLFKKVKCLPPPLPGTLLGMNKPSAIPLLQQSIGPRSNTAMNAVQEVSVVSEGEFKVADASAASGAANSLCTSSARGDDEEQQLSEEELLLDKVKKLCDMIRDYSYRYHTLNSPVISDATYDALVRELKDMESKLPAGETNSSVTAQVGAPPLLTMAKVEHSTPMLSLVSVNKEEELIGWHERFQHRLSLGSNTEQLLKAAWVVEPKVDGLALSLLYKGGKLVRAATRGDGYQGEDVTKNAWNVMGIPHNIPEYNPMSGTPLSVLEVRGEVYMTLEDFQQLNAAKAKSGDKPFANPRNAAVGSMRLLQTREGEQRGLNFMAFSISSIDQHLDTSGTTKTQWDTLLLLKELGFSVNDDNRRFESFDAALQYARRWQDTRLTLMYEADGVVFKIDDLATQLELGSVGGAPRWAVAWKFAAMEAVTVLEAIDLSIGRSGAIIPTAKLKPVELAGVTISRASLHNFRHVEKMGLCEGDHVVIQRAGDVIPQVVQVLKELRSAGVQLWVPPDTCPSCGGELTTSKDKHVTNCRSSKCPGRHSRQIEHFAKCLIHGLGPSILHQLQDEGLVTNPSDFYTLTTKVLSKLDGLGKRSAEKLVKAIQVSKQKSLWELIVALGIPTVGNVAAKLLEKRFGSLDRLLSAKEEEFLHIPGIGRISAAAIKEWCSNPFNIQLVNKLEEAGFSPSIRNPEIEKFTNKDINLIPGKVVVITGEFKEFSREELEQLVQSNGGQVRKSVTAKTTFVVAGENPGPTKMTKAMQLGVEVHDIVFLKELLELNLLSDDQTSRDHTFENAVPG</sequence>
<evidence type="ECO:0000313" key="15">
    <source>
        <dbReference type="Proteomes" id="UP001497444"/>
    </source>
</evidence>
<evidence type="ECO:0000256" key="1">
    <source>
        <dbReference type="ARBA" id="ARBA00001946"/>
    </source>
</evidence>
<dbReference type="Gene3D" id="1.10.287.610">
    <property type="entry name" value="Helix hairpin bin"/>
    <property type="match status" value="1"/>
</dbReference>
<dbReference type="InterPro" id="IPR010994">
    <property type="entry name" value="RuvA_2-like"/>
</dbReference>
<evidence type="ECO:0000256" key="6">
    <source>
        <dbReference type="ARBA" id="ARBA00022723"/>
    </source>
</evidence>
<dbReference type="PROSITE" id="PS50172">
    <property type="entry name" value="BRCT"/>
    <property type="match status" value="1"/>
</dbReference>
<evidence type="ECO:0000256" key="4">
    <source>
        <dbReference type="ARBA" id="ARBA00022598"/>
    </source>
</evidence>
<keyword evidence="8" id="KW-0862">Zinc</keyword>
<dbReference type="InterPro" id="IPR001679">
    <property type="entry name" value="DNA_ligase"/>
</dbReference>
<dbReference type="InterPro" id="IPR036420">
    <property type="entry name" value="BRCT_dom_sf"/>
</dbReference>
<keyword evidence="10" id="KW-0520">NAD</keyword>
<dbReference type="InterPro" id="IPR013840">
    <property type="entry name" value="DNAligase_N"/>
</dbReference>
<proteinExistence type="inferred from homology"/>
<keyword evidence="7" id="KW-0227">DNA damage</keyword>
<dbReference type="SMART" id="SM00532">
    <property type="entry name" value="LIGANc"/>
    <property type="match status" value="1"/>
</dbReference>
<comment type="function">
    <text evidence="2">DNA ligase that catalyzes the formation of phosphodiester linkages between 5'-phosphoryl and 3'-hydroxyl groups in double-stranded DNA using NAD as a coenzyme and as the energy source for the reaction. It is essential for DNA replication and repair of damaged DNA.</text>
</comment>
<evidence type="ECO:0000256" key="11">
    <source>
        <dbReference type="ARBA" id="ARBA00023204"/>
    </source>
</evidence>
<evidence type="ECO:0000256" key="5">
    <source>
        <dbReference type="ARBA" id="ARBA00022705"/>
    </source>
</evidence>
<keyword evidence="4" id="KW-0436">Ligase</keyword>
<evidence type="ECO:0000256" key="8">
    <source>
        <dbReference type="ARBA" id="ARBA00022833"/>
    </source>
</evidence>
<evidence type="ECO:0000256" key="10">
    <source>
        <dbReference type="ARBA" id="ARBA00023027"/>
    </source>
</evidence>
<keyword evidence="9" id="KW-0460">Magnesium</keyword>
<dbReference type="SUPFAM" id="SSF47781">
    <property type="entry name" value="RuvA domain 2-like"/>
    <property type="match status" value="1"/>
</dbReference>
<dbReference type="EC" id="6.5.1.2" evidence="3"/>
<dbReference type="CDD" id="cd17748">
    <property type="entry name" value="BRCT_DNA_ligase_like"/>
    <property type="match status" value="1"/>
</dbReference>
<organism evidence="14 15">
    <name type="scientific">Sphagnum jensenii</name>
    <dbReference type="NCBI Taxonomy" id="128206"/>
    <lineage>
        <taxon>Eukaryota</taxon>
        <taxon>Viridiplantae</taxon>
        <taxon>Streptophyta</taxon>
        <taxon>Embryophyta</taxon>
        <taxon>Bryophyta</taxon>
        <taxon>Sphagnophytina</taxon>
        <taxon>Sphagnopsida</taxon>
        <taxon>Sphagnales</taxon>
        <taxon>Sphagnaceae</taxon>
        <taxon>Sphagnum</taxon>
    </lineage>
</organism>
<keyword evidence="6" id="KW-0479">Metal-binding</keyword>
<dbReference type="InterPro" id="IPR004150">
    <property type="entry name" value="NAD_DNA_ligase_OB"/>
</dbReference>
<dbReference type="Gene3D" id="2.40.50.140">
    <property type="entry name" value="Nucleic acid-binding proteins"/>
    <property type="match status" value="1"/>
</dbReference>
<dbReference type="InterPro" id="IPR041663">
    <property type="entry name" value="DisA/LigA_HHH"/>
</dbReference>
<evidence type="ECO:0000313" key="14">
    <source>
        <dbReference type="EMBL" id="CAK9256798.1"/>
    </source>
</evidence>
<dbReference type="InterPro" id="IPR003583">
    <property type="entry name" value="Hlx-hairpin-Hlx_DNA-bd_motif"/>
</dbReference>
<dbReference type="Pfam" id="PF01653">
    <property type="entry name" value="DNA_ligase_aden"/>
    <property type="match status" value="1"/>
</dbReference>
<name>A0ABP0VSN3_9BRYO</name>
<dbReference type="CDD" id="cd00114">
    <property type="entry name" value="LIGANc"/>
    <property type="match status" value="1"/>
</dbReference>
<dbReference type="PROSITE" id="PS01055">
    <property type="entry name" value="DNA_LIGASE_N1"/>
    <property type="match status" value="1"/>
</dbReference>
<dbReference type="Gene3D" id="3.30.470.30">
    <property type="entry name" value="DNA ligase/mRNA capping enzyme"/>
    <property type="match status" value="1"/>
</dbReference>
<evidence type="ECO:0000256" key="3">
    <source>
        <dbReference type="ARBA" id="ARBA00012722"/>
    </source>
</evidence>
<comment type="cofactor">
    <cofactor evidence="1">
        <name>Mg(2+)</name>
        <dbReference type="ChEBI" id="CHEBI:18420"/>
    </cofactor>
</comment>
<evidence type="ECO:0000256" key="2">
    <source>
        <dbReference type="ARBA" id="ARBA00004067"/>
    </source>
</evidence>
<dbReference type="SMART" id="SM00292">
    <property type="entry name" value="BRCT"/>
    <property type="match status" value="1"/>
</dbReference>
<dbReference type="Gene3D" id="3.40.50.10190">
    <property type="entry name" value="BRCT domain"/>
    <property type="match status" value="1"/>
</dbReference>
<reference evidence="14" key="1">
    <citation type="submission" date="2024-02" db="EMBL/GenBank/DDBJ databases">
        <authorList>
            <consortium name="ELIXIR-Norway"/>
            <consortium name="Elixir Norway"/>
        </authorList>
    </citation>
    <scope>NUCLEOTIDE SEQUENCE</scope>
</reference>
<evidence type="ECO:0000256" key="12">
    <source>
        <dbReference type="ARBA" id="ARBA00034005"/>
    </source>
</evidence>
<gene>
    <name evidence="14" type="ORF">CSSPJE1EN1_LOCUS2276</name>
</gene>
<keyword evidence="5" id="KW-0235">DNA replication</keyword>
<dbReference type="InterPro" id="IPR001357">
    <property type="entry name" value="BRCT_dom"/>
</dbReference>
<comment type="catalytic activity">
    <reaction evidence="12">
        <text>NAD(+) + (deoxyribonucleotide)n-3'-hydroxyl + 5'-phospho-(deoxyribonucleotide)m = (deoxyribonucleotide)n+m + AMP + beta-nicotinamide D-nucleotide.</text>
        <dbReference type="EC" id="6.5.1.2"/>
    </reaction>
</comment>
<dbReference type="Pfam" id="PF14520">
    <property type="entry name" value="HHH_5"/>
    <property type="match status" value="1"/>
</dbReference>
<dbReference type="InterPro" id="IPR018239">
    <property type="entry name" value="DNA_ligase_AS"/>
</dbReference>
<evidence type="ECO:0000256" key="9">
    <source>
        <dbReference type="ARBA" id="ARBA00022842"/>
    </source>
</evidence>
<keyword evidence="11" id="KW-0234">DNA repair</keyword>
<dbReference type="Pfam" id="PF03120">
    <property type="entry name" value="OB_DNA_ligase"/>
    <property type="match status" value="1"/>
</dbReference>
<feature type="domain" description="BRCT" evidence="13">
    <location>
        <begin position="970"/>
        <end position="1045"/>
    </location>
</feature>
<dbReference type="NCBIfam" id="TIGR00575">
    <property type="entry name" value="dnlj"/>
    <property type="match status" value="1"/>
</dbReference>
<evidence type="ECO:0000259" key="13">
    <source>
        <dbReference type="PROSITE" id="PS50172"/>
    </source>
</evidence>
<dbReference type="EMBL" id="OZ020105">
    <property type="protein sequence ID" value="CAK9256798.1"/>
    <property type="molecule type" value="Genomic_DNA"/>
</dbReference>
<dbReference type="HAMAP" id="MF_01588">
    <property type="entry name" value="DNA_ligase_A"/>
    <property type="match status" value="1"/>
</dbReference>
<dbReference type="PANTHER" id="PTHR23389">
    <property type="entry name" value="CHROMOSOME TRANSMISSION FIDELITY FACTOR 18"/>
    <property type="match status" value="1"/>
</dbReference>